<dbReference type="PANTHER" id="PTHR43792:SF1">
    <property type="entry name" value="N-ACETYLTRANSFERASE DOMAIN-CONTAINING PROTEIN"/>
    <property type="match status" value="1"/>
</dbReference>
<dbReference type="SUPFAM" id="SSF55729">
    <property type="entry name" value="Acyl-CoA N-acyltransferases (Nat)"/>
    <property type="match status" value="3"/>
</dbReference>
<dbReference type="InterPro" id="IPR000182">
    <property type="entry name" value="GNAT_dom"/>
</dbReference>
<keyword evidence="2" id="KW-0808">Transferase</keyword>
<organism evidence="2 3">
    <name type="scientific">Flexivirga caeni</name>
    <dbReference type="NCBI Taxonomy" id="2294115"/>
    <lineage>
        <taxon>Bacteria</taxon>
        <taxon>Bacillati</taxon>
        <taxon>Actinomycetota</taxon>
        <taxon>Actinomycetes</taxon>
        <taxon>Micrococcales</taxon>
        <taxon>Dermacoccaceae</taxon>
        <taxon>Flexivirga</taxon>
    </lineage>
</organism>
<dbReference type="EMBL" id="RJJQ01000005">
    <property type="protein sequence ID" value="RNI23194.1"/>
    <property type="molecule type" value="Genomic_DNA"/>
</dbReference>
<dbReference type="PANTHER" id="PTHR43792">
    <property type="entry name" value="GNAT FAMILY, PUTATIVE (AFU_ORTHOLOGUE AFUA_3G00765)-RELATED-RELATED"/>
    <property type="match status" value="1"/>
</dbReference>
<dbReference type="Pfam" id="PF13302">
    <property type="entry name" value="Acetyltransf_3"/>
    <property type="match status" value="3"/>
</dbReference>
<dbReference type="AlphaFoldDB" id="A0A3M9MCE2"/>
<dbReference type="GO" id="GO:0016747">
    <property type="term" value="F:acyltransferase activity, transferring groups other than amino-acyl groups"/>
    <property type="evidence" value="ECO:0007669"/>
    <property type="project" value="InterPro"/>
</dbReference>
<comment type="caution">
    <text evidence="2">The sequence shown here is derived from an EMBL/GenBank/DDBJ whole genome shotgun (WGS) entry which is preliminary data.</text>
</comment>
<proteinExistence type="predicted"/>
<evidence type="ECO:0000313" key="2">
    <source>
        <dbReference type="EMBL" id="RNI23194.1"/>
    </source>
</evidence>
<dbReference type="Proteomes" id="UP000271678">
    <property type="component" value="Unassembled WGS sequence"/>
</dbReference>
<dbReference type="InterPro" id="IPR051531">
    <property type="entry name" value="N-acetyltransferase"/>
</dbReference>
<evidence type="ECO:0000259" key="1">
    <source>
        <dbReference type="PROSITE" id="PS51186"/>
    </source>
</evidence>
<dbReference type="RefSeq" id="WP_123270775.1">
    <property type="nucleotide sequence ID" value="NZ_RJJQ01000005.1"/>
</dbReference>
<accession>A0A3M9MCE2</accession>
<dbReference type="InterPro" id="IPR016181">
    <property type="entry name" value="Acyl_CoA_acyltransferase"/>
</dbReference>
<reference evidence="2 3" key="1">
    <citation type="submission" date="2018-11" db="EMBL/GenBank/DDBJ databases">
        <title>Draft genome of Simplicispira Flexivirga sp. BO-16.</title>
        <authorList>
            <person name="Im W.T."/>
        </authorList>
    </citation>
    <scope>NUCLEOTIDE SEQUENCE [LARGE SCALE GENOMIC DNA]</scope>
    <source>
        <strain evidence="2 3">BO-16</strain>
    </source>
</reference>
<dbReference type="OrthoDB" id="9795188at2"/>
<evidence type="ECO:0000313" key="3">
    <source>
        <dbReference type="Proteomes" id="UP000271678"/>
    </source>
</evidence>
<dbReference type="PROSITE" id="PS51186">
    <property type="entry name" value="GNAT"/>
    <property type="match status" value="1"/>
</dbReference>
<sequence>MPVFPDDVPVLSDGVVRLRAHTEPDVPAIVRNCQDGESARWLHNLPQPYGEAEAYGFLAAVADQWAQGSVRTWAVEAGGRYAGSVSLHRRSAAAFEVGYNGHPDTRGNGYLSAAARLVVQHAFGDLGARTVIWRAGRGNWASRRVAWKLGMTVDGSWPDSATNGLGQTQDLWFGHVCRDGWTGAPAHPWHQPEVLEGNGIRLRPWTDMDVPDEPLDEDLTRFMLGTAPATDDFADWLLVKRERMADGEAICWCIADAATDRALGGIQLHRMNVPMLAGSAMLAYWLQPSVRGAGRVSTALDLVVAHAFSPTDQGGLGLRRIGANVDVENLASQRVLRESGFRAIGTVTGLPVYDDGSWSDETEFELLATDDRDAQRARAIPLPTLRTERLVLRAWGEGDAPGQEPAPDAQGAAAMGIEPRPPAAAYDHWLARSRLDDLKGTAVTWCIADAMTGRPLGSVSIRGLGGPRRSGTVGYWLYDAARGHGYTSEALKAVVDHAFSPEGLDLFRLDAATVGGNHASMLTLATAGFRQYGQDHGSFVTADGSVTDSAYFELLASEHQDRAADA</sequence>
<keyword evidence="3" id="KW-1185">Reference proteome</keyword>
<name>A0A3M9MCE2_9MICO</name>
<gene>
    <name evidence="2" type="ORF">EFY87_07100</name>
</gene>
<dbReference type="Gene3D" id="3.40.630.30">
    <property type="match status" value="3"/>
</dbReference>
<protein>
    <submittedName>
        <fullName evidence="2">GNAT family N-acetyltransferase</fullName>
    </submittedName>
</protein>
<feature type="domain" description="N-acetyltransferase" evidence="1">
    <location>
        <begin position="28"/>
        <end position="178"/>
    </location>
</feature>